<protein>
    <submittedName>
        <fullName evidence="2">Uncharacterized protein</fullName>
    </submittedName>
</protein>
<dbReference type="Proteomes" id="UP000010473">
    <property type="component" value="Plasmid pSTA7437.03"/>
</dbReference>
<feature type="transmembrane region" description="Helical" evidence="1">
    <location>
        <begin position="32"/>
        <end position="51"/>
    </location>
</feature>
<evidence type="ECO:0000256" key="1">
    <source>
        <dbReference type="SAM" id="Phobius"/>
    </source>
</evidence>
<keyword evidence="1" id="KW-0472">Membrane</keyword>
<name>K9Y0U0_STAC7</name>
<sequence>MNSITQEQLEHKQLERLAAQRQIYSDAKKIQAINMILSVPAVIVWSILVVKFPDLKIWSAFWGITVTFLGFIVFNPFQKELQEKAAKIQQLFDCDVLQLSWNELNSGKRPEPELICQKSRNYRRNHSDYSKLKDWYPIGVSQLPIHLGRLVCQRTNCWWDAQLRRRYAYYIQLIIIGLSIFVFLIGFINGLTLEKFFLAVFFPLTPVLFFGINQYRDNIEAASRLDRLKDEAESYWRQAINQKLVPQELTQLSYKLQNSIYDNRRRNPLIFDWIYNRIRDENEEQMNQGAEALIEELFKNP</sequence>
<dbReference type="OrthoDB" id="2943409at2"/>
<gene>
    <name evidence="2" type="ordered locus">Sta7437_4931</name>
</gene>
<keyword evidence="2" id="KW-0614">Plasmid</keyword>
<keyword evidence="3" id="KW-1185">Reference proteome</keyword>
<dbReference type="HOGENOM" id="CLU_077101_0_0_3"/>
<dbReference type="InterPro" id="IPR049920">
    <property type="entry name" value="IK1_05631-like"/>
</dbReference>
<dbReference type="EMBL" id="CP003656">
    <property type="protein sequence ID" value="AFZ38358.1"/>
    <property type="molecule type" value="Genomic_DNA"/>
</dbReference>
<dbReference type="RefSeq" id="WP_015195734.1">
    <property type="nucleotide sequence ID" value="NC_019750.1"/>
</dbReference>
<accession>K9Y0U0</accession>
<evidence type="ECO:0000313" key="2">
    <source>
        <dbReference type="EMBL" id="AFZ38358.1"/>
    </source>
</evidence>
<keyword evidence="1" id="KW-0812">Transmembrane</keyword>
<feature type="transmembrane region" description="Helical" evidence="1">
    <location>
        <begin position="57"/>
        <end position="77"/>
    </location>
</feature>
<geneLocation type="plasmid" evidence="2 3">
    <name>pSTA7437.03</name>
</geneLocation>
<feature type="transmembrane region" description="Helical" evidence="1">
    <location>
        <begin position="167"/>
        <end position="190"/>
    </location>
</feature>
<keyword evidence="1" id="KW-1133">Transmembrane helix</keyword>
<dbReference type="PATRIC" id="fig|111780.3.peg.5102"/>
<proteinExistence type="predicted"/>
<evidence type="ECO:0000313" key="3">
    <source>
        <dbReference type="Proteomes" id="UP000010473"/>
    </source>
</evidence>
<dbReference type="KEGG" id="scs:Sta7437_4931"/>
<organism evidence="2 3">
    <name type="scientific">Stanieria cyanosphaera (strain ATCC 29371 / PCC 7437)</name>
    <dbReference type="NCBI Taxonomy" id="111780"/>
    <lineage>
        <taxon>Bacteria</taxon>
        <taxon>Bacillati</taxon>
        <taxon>Cyanobacteriota</taxon>
        <taxon>Cyanophyceae</taxon>
        <taxon>Pleurocapsales</taxon>
        <taxon>Dermocarpellaceae</taxon>
        <taxon>Stanieria</taxon>
    </lineage>
</organism>
<reference evidence="3" key="1">
    <citation type="journal article" date="2013" name="Proc. Natl. Acad. Sci. U.S.A.">
        <title>Improving the coverage of the cyanobacterial phylum using diversity-driven genome sequencing.</title>
        <authorList>
            <person name="Shih P.M."/>
            <person name="Wu D."/>
            <person name="Latifi A."/>
            <person name="Axen S.D."/>
            <person name="Fewer D.P."/>
            <person name="Talla E."/>
            <person name="Calteau A."/>
            <person name="Cai F."/>
            <person name="Tandeau de Marsac N."/>
            <person name="Rippka R."/>
            <person name="Herdman M."/>
            <person name="Sivonen K."/>
            <person name="Coursin T."/>
            <person name="Laurent T."/>
            <person name="Goodwin L."/>
            <person name="Nolan M."/>
            <person name="Davenport K.W."/>
            <person name="Han C.S."/>
            <person name="Rubin E.M."/>
            <person name="Eisen J.A."/>
            <person name="Woyke T."/>
            <person name="Gugger M."/>
            <person name="Kerfeld C.A."/>
        </authorList>
    </citation>
    <scope>NUCLEOTIDE SEQUENCE [LARGE SCALE GENOMIC DNA]</scope>
    <source>
        <strain evidence="3">ATCC 29371 / PCC 7437</strain>
        <plasmid evidence="3">Plasmid pSTA7437.03</plasmid>
    </source>
</reference>
<feature type="transmembrane region" description="Helical" evidence="1">
    <location>
        <begin position="196"/>
        <end position="215"/>
    </location>
</feature>
<dbReference type="AlphaFoldDB" id="K9Y0U0"/>
<dbReference type="Pfam" id="PF18159">
    <property type="entry name" value="S_4TM"/>
    <property type="match status" value="1"/>
</dbReference>